<feature type="compositionally biased region" description="Low complexity" evidence="2">
    <location>
        <begin position="254"/>
        <end position="278"/>
    </location>
</feature>
<dbReference type="EMBL" id="JALJOS010000010">
    <property type="protein sequence ID" value="KAK9833907.1"/>
    <property type="molecule type" value="Genomic_DNA"/>
</dbReference>
<feature type="region of interest" description="Disordered" evidence="2">
    <location>
        <begin position="700"/>
        <end position="772"/>
    </location>
</feature>
<feature type="region of interest" description="Disordered" evidence="2">
    <location>
        <begin position="234"/>
        <end position="279"/>
    </location>
</feature>
<feature type="compositionally biased region" description="Polar residues" evidence="2">
    <location>
        <begin position="294"/>
        <end position="307"/>
    </location>
</feature>
<feature type="coiled-coil region" evidence="1">
    <location>
        <begin position="941"/>
        <end position="982"/>
    </location>
</feature>
<name>A0AAW1RJK7_9CHLO</name>
<gene>
    <name evidence="3" type="ORF">WJX74_009545</name>
</gene>
<feature type="compositionally biased region" description="Polar residues" evidence="2">
    <location>
        <begin position="464"/>
        <end position="481"/>
    </location>
</feature>
<evidence type="ECO:0000313" key="3">
    <source>
        <dbReference type="EMBL" id="KAK9833907.1"/>
    </source>
</evidence>
<dbReference type="Proteomes" id="UP001438707">
    <property type="component" value="Unassembled WGS sequence"/>
</dbReference>
<dbReference type="PANTHER" id="PTHR21574">
    <property type="entry name" value="CENTROSOMAL PROTEIN OF 120 KDA"/>
    <property type="match status" value="1"/>
</dbReference>
<evidence type="ECO:0000256" key="1">
    <source>
        <dbReference type="SAM" id="Coils"/>
    </source>
</evidence>
<dbReference type="PANTHER" id="PTHR21574:SF0">
    <property type="entry name" value="CENTROSOMAL PROTEIN OF 120 KDA"/>
    <property type="match status" value="1"/>
</dbReference>
<accession>A0AAW1RJK7</accession>
<feature type="coiled-coil region" evidence="1">
    <location>
        <begin position="858"/>
        <end position="914"/>
    </location>
</feature>
<keyword evidence="4" id="KW-1185">Reference proteome</keyword>
<feature type="compositionally biased region" description="Polar residues" evidence="2">
    <location>
        <begin position="1113"/>
        <end position="1125"/>
    </location>
</feature>
<feature type="region of interest" description="Disordered" evidence="2">
    <location>
        <begin position="623"/>
        <end position="667"/>
    </location>
</feature>
<feature type="compositionally biased region" description="Basic and acidic residues" evidence="2">
    <location>
        <begin position="730"/>
        <end position="741"/>
    </location>
</feature>
<dbReference type="GO" id="GO:0005815">
    <property type="term" value="C:microtubule organizing center"/>
    <property type="evidence" value="ECO:0007669"/>
    <property type="project" value="TreeGrafter"/>
</dbReference>
<reference evidence="3 4" key="1">
    <citation type="journal article" date="2024" name="Nat. Commun.">
        <title>Phylogenomics reveals the evolutionary origins of lichenization in chlorophyte algae.</title>
        <authorList>
            <person name="Puginier C."/>
            <person name="Libourel C."/>
            <person name="Otte J."/>
            <person name="Skaloud P."/>
            <person name="Haon M."/>
            <person name="Grisel S."/>
            <person name="Petersen M."/>
            <person name="Berrin J.G."/>
            <person name="Delaux P.M."/>
            <person name="Dal Grande F."/>
            <person name="Keller J."/>
        </authorList>
    </citation>
    <scope>NUCLEOTIDE SEQUENCE [LARGE SCALE GENOMIC DNA]</scope>
    <source>
        <strain evidence="3 4">SAG 2145</strain>
    </source>
</reference>
<feature type="compositionally biased region" description="Basic and acidic residues" evidence="2">
    <location>
        <begin position="526"/>
        <end position="539"/>
    </location>
</feature>
<sequence>MPLLPAEAAGFVSGMPPKEHLAHGWGTEPGDSVRRFHLTVDVRQLTAASRMPVGLASIVVSVHLPASLAGLLSAGGRLPLPKAMASLRSSPAVTVSRGTTVSLPGAFAAADFQATLQSLAAVLSQPGVGLSAQVWHRERYQADVLLGLAFFPLALLAQSPFADAQIPVLARMRRQSAAGVMSEETAEVGILRMIVSLEERGPADPSPAPPTISPFPAAYPASLDVGSSAHLQLSMMHDGHPGCTPAHISQNGNQQLPYQNPSQQQQSHPSEAPQQQQQLVHDAGIDRVQADSHQPSFFTVPGTSQDQHQSEHSGASLASRPLNASPADWGESNIHGHSRQHNGQVLQATQDFSAGVYTSSKQCQADSMQSIPQGLNERTGRLHPPGCPSAESGVQHPSISLDPWNSHQAAQLSQDMGSFQPPDGPLTGSDPGTRAPPAMIAESGTEGVPGMAQNFPDSNAGKEISQSVLEARQQPSEQQHVPQAEAAGASSQWDSHSAPAVASSNGAGVGQQLGEGPTRAPANDRQPADHNLAEADRQASMRRPQSGLSSSPKPRLVSRSPEQKAVLKVLAANVSSLDAVQQPCSPSHTPEQGAAVDAFAANVSSLDALVERVHSLQSSLPADNGHHEGPAQHHDHAVHGTQEHWAPQPPSAMKIQPQDQSLAAAQQHAVTTAAGWRTAAQALSAGPVQKTAAEEWLVTSSDDGTGLSGSGPAAHPRDRSAGPGLQPAEEDSRGQKRDSARGHQAAHARHCQEEQAAERQRQQEEAARSAAMQKRAAELEAAYKLEIWKQQEQAQWREEMQQRLGDRMAILEAEWHRKEAARSAEAVAAASKLLGLEGKARQVLTAAEERERKLVGAEESLARRRKEAEREHKAALADAQTSVRRLQAECEHSLKMAEDSRAALHQQLMAVQEQQVAADRRAEAAEATTRELKEAAAAAPEAELHHQLKEARTAAEAAQARAERAAAAKQSYKEQAVSLARQLGALQRLRAAELAGPFAHPASDTAHCNQGDNGVGGPRVMHRQQLMSLKAQLAQLQAQGACSPDQGGNTATSGADAREGGQQAAMAIAPGDKGQSQHSQEAKQGPAPNPARHLSDTPTSPTMSEAEEVATILSATDGWQNISPS</sequence>
<feature type="region of interest" description="Disordered" evidence="2">
    <location>
        <begin position="408"/>
        <end position="562"/>
    </location>
</feature>
<proteinExistence type="predicted"/>
<evidence type="ECO:0000256" key="2">
    <source>
        <dbReference type="SAM" id="MobiDB-lite"/>
    </source>
</evidence>
<dbReference type="InterPro" id="IPR039893">
    <property type="entry name" value="CEP120-like"/>
</dbReference>
<dbReference type="GO" id="GO:0010564">
    <property type="term" value="P:regulation of cell cycle process"/>
    <property type="evidence" value="ECO:0007669"/>
    <property type="project" value="TreeGrafter"/>
</dbReference>
<feature type="compositionally biased region" description="Polar residues" evidence="2">
    <location>
        <begin position="408"/>
        <end position="417"/>
    </location>
</feature>
<comment type="caution">
    <text evidence="3">The sequence shown here is derived from an EMBL/GenBank/DDBJ whole genome shotgun (WGS) entry which is preliminary data.</text>
</comment>
<dbReference type="AlphaFoldDB" id="A0AAW1RJK7"/>
<evidence type="ECO:0000313" key="4">
    <source>
        <dbReference type="Proteomes" id="UP001438707"/>
    </source>
</evidence>
<organism evidence="3 4">
    <name type="scientific">Apatococcus lobatus</name>
    <dbReference type="NCBI Taxonomy" id="904363"/>
    <lineage>
        <taxon>Eukaryota</taxon>
        <taxon>Viridiplantae</taxon>
        <taxon>Chlorophyta</taxon>
        <taxon>core chlorophytes</taxon>
        <taxon>Trebouxiophyceae</taxon>
        <taxon>Chlorellales</taxon>
        <taxon>Chlorellaceae</taxon>
        <taxon>Apatococcus</taxon>
    </lineage>
</organism>
<feature type="region of interest" description="Disordered" evidence="2">
    <location>
        <begin position="1040"/>
        <end position="1125"/>
    </location>
</feature>
<keyword evidence="1" id="KW-0175">Coiled coil</keyword>
<protein>
    <submittedName>
        <fullName evidence="3">Uncharacterized protein</fullName>
    </submittedName>
</protein>
<feature type="compositionally biased region" description="Basic and acidic residues" evidence="2">
    <location>
        <begin position="624"/>
        <end position="642"/>
    </location>
</feature>
<feature type="compositionally biased region" description="Basic and acidic residues" evidence="2">
    <location>
        <begin position="750"/>
        <end position="767"/>
    </location>
</feature>
<feature type="region of interest" description="Disordered" evidence="2">
    <location>
        <begin position="294"/>
        <end position="340"/>
    </location>
</feature>